<evidence type="ECO:0000313" key="11">
    <source>
        <dbReference type="Proteomes" id="UP000289794"/>
    </source>
</evidence>
<dbReference type="AlphaFoldDB" id="A0A4P6M056"/>
<evidence type="ECO:0000313" key="10">
    <source>
        <dbReference type="EMBL" id="QMW78937.1"/>
    </source>
</evidence>
<dbReference type="GO" id="GO:0005886">
    <property type="term" value="C:plasma membrane"/>
    <property type="evidence" value="ECO:0007669"/>
    <property type="project" value="UniProtKB-SubCell"/>
</dbReference>
<dbReference type="EMBL" id="CP039126">
    <property type="protein sequence ID" value="QMW78937.1"/>
    <property type="molecule type" value="Genomic_DNA"/>
</dbReference>
<evidence type="ECO:0000256" key="1">
    <source>
        <dbReference type="ARBA" id="ARBA00004651"/>
    </source>
</evidence>
<name>A0A4P6M056_9FIRM</name>
<keyword evidence="5 7" id="KW-1133">Transmembrane helix</keyword>
<feature type="transmembrane region" description="Helical" evidence="7">
    <location>
        <begin position="143"/>
        <end position="163"/>
    </location>
</feature>
<dbReference type="GO" id="GO:0055085">
    <property type="term" value="P:transmembrane transport"/>
    <property type="evidence" value="ECO:0007669"/>
    <property type="project" value="InterPro"/>
</dbReference>
<sequence length="277" mass="31392">MYQNKSRFAKVLGIASTVFLVIYTIFSVFPLIWMVIISFKSDVDMFKTLFIFKPTLDNFRNVLTTGNYVKAFGDNFIICAGAVLVSVLVGVPAAYALARYNFKRKETVAFTILSFKFAPEILIIIPLFAIFQKLHLYDTYFGMIWIYQFIGLPLLIWVLRGYFEDIPVEMERAAELDGYSWFEVFFKMLIPLIRPGLVAAALLTFIFCWNNFTFGLMLCGFNIQTITVSALTYIATDTIHYGQMAVASLIAIAPEIVLCLCIQKHLVRGLSFGAVKG</sequence>
<accession>A0A4P6M056</accession>
<reference evidence="10 12" key="2">
    <citation type="submission" date="2019-04" db="EMBL/GenBank/DDBJ databases">
        <authorList>
            <person name="Schori C."/>
            <person name="Ahrens C."/>
        </authorList>
    </citation>
    <scope>NUCLEOTIDE SEQUENCE [LARGE SCALE GENOMIC DNA]</scope>
    <source>
        <strain evidence="10 12">DSM 2950</strain>
    </source>
</reference>
<comment type="similarity">
    <text evidence="7">Belongs to the binding-protein-dependent transport system permease family.</text>
</comment>
<evidence type="ECO:0000256" key="7">
    <source>
        <dbReference type="RuleBase" id="RU363032"/>
    </source>
</evidence>
<feature type="transmembrane region" description="Helical" evidence="7">
    <location>
        <begin position="75"/>
        <end position="98"/>
    </location>
</feature>
<dbReference type="PROSITE" id="PS50928">
    <property type="entry name" value="ABC_TM1"/>
    <property type="match status" value="1"/>
</dbReference>
<evidence type="ECO:0000256" key="4">
    <source>
        <dbReference type="ARBA" id="ARBA00022692"/>
    </source>
</evidence>
<dbReference type="SUPFAM" id="SSF161098">
    <property type="entry name" value="MetI-like"/>
    <property type="match status" value="1"/>
</dbReference>
<evidence type="ECO:0000256" key="6">
    <source>
        <dbReference type="ARBA" id="ARBA00023136"/>
    </source>
</evidence>
<dbReference type="KEGG" id="bpro:PMF13cell1_03472"/>
<proteinExistence type="inferred from homology"/>
<keyword evidence="2 7" id="KW-0813">Transport</keyword>
<feature type="transmembrane region" description="Helical" evidence="7">
    <location>
        <begin position="12"/>
        <end position="39"/>
    </location>
</feature>
<organism evidence="9 11">
    <name type="scientific">Blautia producta</name>
    <dbReference type="NCBI Taxonomy" id="33035"/>
    <lineage>
        <taxon>Bacteria</taxon>
        <taxon>Bacillati</taxon>
        <taxon>Bacillota</taxon>
        <taxon>Clostridia</taxon>
        <taxon>Lachnospirales</taxon>
        <taxon>Lachnospiraceae</taxon>
        <taxon>Blautia</taxon>
    </lineage>
</organism>
<dbReference type="PANTHER" id="PTHR32243">
    <property type="entry name" value="MALTOSE TRANSPORT SYSTEM PERMEASE-RELATED"/>
    <property type="match status" value="1"/>
</dbReference>
<evidence type="ECO:0000259" key="8">
    <source>
        <dbReference type="PROSITE" id="PS50928"/>
    </source>
</evidence>
<dbReference type="Proteomes" id="UP000515789">
    <property type="component" value="Chromosome"/>
</dbReference>
<dbReference type="Gene3D" id="1.10.3720.10">
    <property type="entry name" value="MetI-like"/>
    <property type="match status" value="1"/>
</dbReference>
<dbReference type="Pfam" id="PF00528">
    <property type="entry name" value="BPD_transp_1"/>
    <property type="match status" value="1"/>
</dbReference>
<gene>
    <name evidence="9" type="primary">sugB_11</name>
    <name evidence="10" type="ORF">E5259_15810</name>
    <name evidence="9" type="ORF">PMF13cell1_03472</name>
</gene>
<feature type="transmembrane region" description="Helical" evidence="7">
    <location>
        <begin position="246"/>
        <end position="267"/>
    </location>
</feature>
<dbReference type="GeneID" id="75051506"/>
<evidence type="ECO:0000313" key="12">
    <source>
        <dbReference type="Proteomes" id="UP000515789"/>
    </source>
</evidence>
<evidence type="ECO:0000313" key="9">
    <source>
        <dbReference type="EMBL" id="QBE97909.1"/>
    </source>
</evidence>
<dbReference type="InterPro" id="IPR000515">
    <property type="entry name" value="MetI-like"/>
</dbReference>
<keyword evidence="6 7" id="KW-0472">Membrane</keyword>
<reference evidence="9 11" key="1">
    <citation type="submission" date="2019-01" db="EMBL/GenBank/DDBJ databases">
        <title>PMF-metabolizing Aryl O-demethylase.</title>
        <authorList>
            <person name="Kim M."/>
        </authorList>
    </citation>
    <scope>NUCLEOTIDE SEQUENCE [LARGE SCALE GENOMIC DNA]</scope>
    <source>
        <strain evidence="9 11">PMF1</strain>
    </source>
</reference>
<feature type="transmembrane region" description="Helical" evidence="7">
    <location>
        <begin position="110"/>
        <end position="131"/>
    </location>
</feature>
<dbReference type="InterPro" id="IPR035906">
    <property type="entry name" value="MetI-like_sf"/>
</dbReference>
<evidence type="ECO:0000256" key="3">
    <source>
        <dbReference type="ARBA" id="ARBA00022475"/>
    </source>
</evidence>
<dbReference type="PANTHER" id="PTHR32243:SF18">
    <property type="entry name" value="INNER MEMBRANE ABC TRANSPORTER PERMEASE PROTEIN YCJP"/>
    <property type="match status" value="1"/>
</dbReference>
<keyword evidence="4 7" id="KW-0812">Transmembrane</keyword>
<dbReference type="Proteomes" id="UP000289794">
    <property type="component" value="Chromosome"/>
</dbReference>
<evidence type="ECO:0000256" key="2">
    <source>
        <dbReference type="ARBA" id="ARBA00022448"/>
    </source>
</evidence>
<protein>
    <submittedName>
        <fullName evidence="10">Carbohydrate ABC transporter permease</fullName>
    </submittedName>
    <submittedName>
        <fullName evidence="9">Trehalose transport system permease protein SugB</fullName>
    </submittedName>
</protein>
<evidence type="ECO:0000256" key="5">
    <source>
        <dbReference type="ARBA" id="ARBA00022989"/>
    </source>
</evidence>
<dbReference type="InterPro" id="IPR050901">
    <property type="entry name" value="BP-dep_ABC_trans_perm"/>
</dbReference>
<feature type="domain" description="ABC transmembrane type-1" evidence="8">
    <location>
        <begin position="72"/>
        <end position="262"/>
    </location>
</feature>
<comment type="subcellular location">
    <subcellularLocation>
        <location evidence="1 7">Cell membrane</location>
        <topology evidence="1 7">Multi-pass membrane protein</topology>
    </subcellularLocation>
</comment>
<dbReference type="RefSeq" id="WP_018594387.1">
    <property type="nucleotide sequence ID" value="NZ_AP031416.1"/>
</dbReference>
<dbReference type="EMBL" id="CP035945">
    <property type="protein sequence ID" value="QBE97909.1"/>
    <property type="molecule type" value="Genomic_DNA"/>
</dbReference>
<dbReference type="CDD" id="cd06261">
    <property type="entry name" value="TM_PBP2"/>
    <property type="match status" value="1"/>
</dbReference>
<keyword evidence="3" id="KW-1003">Cell membrane</keyword>